<protein>
    <recommendedName>
        <fullName evidence="2">DUF4396 domain-containing protein</fullName>
    </recommendedName>
</protein>
<dbReference type="eggNOG" id="COG2132">
    <property type="taxonomic scope" value="Bacteria"/>
</dbReference>
<organism evidence="3 4">
    <name type="scientific">Hyphomicrobium denitrificans 1NES1</name>
    <dbReference type="NCBI Taxonomy" id="670307"/>
    <lineage>
        <taxon>Bacteria</taxon>
        <taxon>Pseudomonadati</taxon>
        <taxon>Pseudomonadota</taxon>
        <taxon>Alphaproteobacteria</taxon>
        <taxon>Hyphomicrobiales</taxon>
        <taxon>Hyphomicrobiaceae</taxon>
        <taxon>Hyphomicrobium</taxon>
    </lineage>
</organism>
<dbReference type="Proteomes" id="UP000005952">
    <property type="component" value="Chromosome"/>
</dbReference>
<feature type="transmembrane region" description="Helical" evidence="1">
    <location>
        <begin position="115"/>
        <end position="137"/>
    </location>
</feature>
<gene>
    <name evidence="3" type="ORF">HYPDE_27198</name>
</gene>
<keyword evidence="1" id="KW-1133">Transmembrane helix</keyword>
<feature type="transmembrane region" description="Helical" evidence="1">
    <location>
        <begin position="190"/>
        <end position="214"/>
    </location>
</feature>
<feature type="transmembrane region" description="Helical" evidence="1">
    <location>
        <begin position="36"/>
        <end position="59"/>
    </location>
</feature>
<dbReference type="RefSeq" id="WP_015597156.1">
    <property type="nucleotide sequence ID" value="NC_021172.1"/>
</dbReference>
<name>N0B0Y0_9HYPH</name>
<dbReference type="HOGENOM" id="CLU_030096_0_0_5"/>
<evidence type="ECO:0000259" key="2">
    <source>
        <dbReference type="Pfam" id="PF14342"/>
    </source>
</evidence>
<accession>N0B0Y0</accession>
<dbReference type="OrthoDB" id="1495425at2"/>
<feature type="transmembrane region" description="Helical" evidence="1">
    <location>
        <begin position="80"/>
        <end position="109"/>
    </location>
</feature>
<sequence>MPQWLTILSWLSITLGLVTAAVIAIDIMRYPQRMAIMNIVWPVTGLYFPVVAWWLYTAMGRPMAVGAPKMEGRQPHWKSIFLSATHCGSGCVIGDIIGAPIVLATGWVLLGQRLYSEYVVEFGFAYLFGIAFQYFPIRAMRQVAPGEAIIDAVKADTLSLTAFEVGMFAWMAVIWFLLMPSHRPDASSIVFWFMMQIGMVLGFLTTYPANWLLVRWGVKSGM</sequence>
<evidence type="ECO:0000313" key="3">
    <source>
        <dbReference type="EMBL" id="AGK57119.1"/>
    </source>
</evidence>
<dbReference type="STRING" id="670307.HYPDE_27198"/>
<dbReference type="KEGG" id="hdt:HYPDE_27198"/>
<keyword evidence="1" id="KW-0812">Transmembrane</keyword>
<proteinExistence type="predicted"/>
<dbReference type="EMBL" id="CP005587">
    <property type="protein sequence ID" value="AGK57119.1"/>
    <property type="molecule type" value="Genomic_DNA"/>
</dbReference>
<dbReference type="AlphaFoldDB" id="N0B0Y0"/>
<keyword evidence="4" id="KW-1185">Reference proteome</keyword>
<reference evidence="3 4" key="1">
    <citation type="journal article" date="2013" name="Genome Announc.">
        <title>Genome sequences for three denitrifying bacterial strains isolated from a uranium- and nitrate-contaminated subsurface environment.</title>
        <authorList>
            <person name="Venkatramanan R."/>
            <person name="Prakash O."/>
            <person name="Woyke T."/>
            <person name="Chain P."/>
            <person name="Goodwin L.A."/>
            <person name="Watson D."/>
            <person name="Brooks S."/>
            <person name="Kostka J.E."/>
            <person name="Green S.J."/>
        </authorList>
    </citation>
    <scope>NUCLEOTIDE SEQUENCE [LARGE SCALE GENOMIC DNA]</scope>
    <source>
        <strain evidence="3 4">1NES1</strain>
    </source>
</reference>
<dbReference type="Pfam" id="PF14342">
    <property type="entry name" value="DUF4396"/>
    <property type="match status" value="1"/>
</dbReference>
<dbReference type="InterPro" id="IPR025509">
    <property type="entry name" value="DUF4396"/>
</dbReference>
<keyword evidence="1" id="KW-0472">Membrane</keyword>
<evidence type="ECO:0000256" key="1">
    <source>
        <dbReference type="SAM" id="Phobius"/>
    </source>
</evidence>
<evidence type="ECO:0000313" key="4">
    <source>
        <dbReference type="Proteomes" id="UP000005952"/>
    </source>
</evidence>
<feature type="transmembrane region" description="Helical" evidence="1">
    <location>
        <begin position="158"/>
        <end position="178"/>
    </location>
</feature>
<feature type="domain" description="DUF4396" evidence="2">
    <location>
        <begin position="76"/>
        <end position="219"/>
    </location>
</feature>